<dbReference type="Pfam" id="PF01467">
    <property type="entry name" value="CTP_transf_like"/>
    <property type="match status" value="1"/>
</dbReference>
<dbReference type="EMBL" id="CP141614">
    <property type="protein sequence ID" value="WRP14702.1"/>
    <property type="molecule type" value="Genomic_DNA"/>
</dbReference>
<dbReference type="GO" id="GO:0016779">
    <property type="term" value="F:nucleotidyltransferase activity"/>
    <property type="evidence" value="ECO:0007669"/>
    <property type="project" value="UniProtKB-KW"/>
</dbReference>
<dbReference type="PANTHER" id="PTHR43793">
    <property type="entry name" value="FAD SYNTHASE"/>
    <property type="match status" value="1"/>
</dbReference>
<proteinExistence type="predicted"/>
<evidence type="ECO:0000259" key="3">
    <source>
        <dbReference type="Pfam" id="PF01467"/>
    </source>
</evidence>
<accession>A0ABZ1BPG3</accession>
<dbReference type="SUPFAM" id="SSF52374">
    <property type="entry name" value="Nucleotidylyl transferase"/>
    <property type="match status" value="1"/>
</dbReference>
<dbReference type="InterPro" id="IPR050385">
    <property type="entry name" value="Archaeal_FAD_synthase"/>
</dbReference>
<keyword evidence="2 4" id="KW-0548">Nucleotidyltransferase</keyword>
<dbReference type="Gene3D" id="3.40.50.620">
    <property type="entry name" value="HUPs"/>
    <property type="match status" value="1"/>
</dbReference>
<dbReference type="RefSeq" id="WP_324669072.1">
    <property type="nucleotide sequence ID" value="NZ_CP141614.1"/>
</dbReference>
<sequence>MTATQEPLSLQRIVTAQQAAAFARALQQDGVEVAFTNGCFDVLHAGHVAYLEVARAMAGALIVGVNSDASVRRLKGPGRPVVPQEDRARVVAALRAVDRVVIFEEETAASLIELIRPNLYVKGADYADKALPEEPTARAVGARIVLVPLLAGRSTSALIERLRHGGRRPESAESEPAT</sequence>
<dbReference type="Proteomes" id="UP001333102">
    <property type="component" value="Chromosome"/>
</dbReference>
<reference evidence="5" key="1">
    <citation type="submission" date="2023-12" db="EMBL/GenBank/DDBJ databases">
        <title>Novel isolates from deep terrestrial aquifers shed light on the physiology and ecology of the class Limnochordia.</title>
        <authorList>
            <person name="Karnachuk O.V."/>
            <person name="Lukina A.P."/>
            <person name="Avakyan M.R."/>
            <person name="Kadnikov V."/>
            <person name="Begmatov S."/>
            <person name="Beletsky A.V."/>
            <person name="Mardanov A.V."/>
            <person name="Ravin N.V."/>
        </authorList>
    </citation>
    <scope>NUCLEOTIDE SEQUENCE [LARGE SCALE GENOMIC DNA]</scope>
    <source>
        <strain evidence="5">LN</strain>
    </source>
</reference>
<feature type="domain" description="Cytidyltransferase-like" evidence="3">
    <location>
        <begin position="35"/>
        <end position="133"/>
    </location>
</feature>
<evidence type="ECO:0000313" key="5">
    <source>
        <dbReference type="Proteomes" id="UP001333102"/>
    </source>
</evidence>
<name>A0ABZ1BPG3_9FIRM</name>
<dbReference type="InterPro" id="IPR014729">
    <property type="entry name" value="Rossmann-like_a/b/a_fold"/>
</dbReference>
<dbReference type="InterPro" id="IPR004821">
    <property type="entry name" value="Cyt_trans-like"/>
</dbReference>
<gene>
    <name evidence="4" type="ORF">VLY81_00590</name>
</gene>
<evidence type="ECO:0000313" key="4">
    <source>
        <dbReference type="EMBL" id="WRP14702.1"/>
    </source>
</evidence>
<protein>
    <submittedName>
        <fullName evidence="4">Adenylyltransferase/cytidyltransferase family protein</fullName>
    </submittedName>
</protein>
<keyword evidence="1" id="KW-0808">Transferase</keyword>
<evidence type="ECO:0000256" key="2">
    <source>
        <dbReference type="ARBA" id="ARBA00022695"/>
    </source>
</evidence>
<organism evidence="4 5">
    <name type="scientific">Geochorda subterranea</name>
    <dbReference type="NCBI Taxonomy" id="3109564"/>
    <lineage>
        <taxon>Bacteria</taxon>
        <taxon>Bacillati</taxon>
        <taxon>Bacillota</taxon>
        <taxon>Limnochordia</taxon>
        <taxon>Limnochordales</taxon>
        <taxon>Geochordaceae</taxon>
        <taxon>Geochorda</taxon>
    </lineage>
</organism>
<dbReference type="NCBIfam" id="TIGR00125">
    <property type="entry name" value="cyt_tran_rel"/>
    <property type="match status" value="1"/>
</dbReference>
<evidence type="ECO:0000256" key="1">
    <source>
        <dbReference type="ARBA" id="ARBA00022679"/>
    </source>
</evidence>
<keyword evidence="5" id="KW-1185">Reference proteome</keyword>
<dbReference type="PANTHER" id="PTHR43793:SF2">
    <property type="entry name" value="BIFUNCTIONAL PROTEIN HLDE"/>
    <property type="match status" value="1"/>
</dbReference>